<dbReference type="RefSeq" id="WP_197116246.1">
    <property type="nucleotide sequence ID" value="NZ_JACBXQ010000007.1"/>
</dbReference>
<evidence type="ECO:0000256" key="5">
    <source>
        <dbReference type="ARBA" id="ARBA00023049"/>
    </source>
</evidence>
<reference evidence="6 7" key="1">
    <citation type="submission" date="2020-07" db="EMBL/GenBank/DDBJ databases">
        <title>Facklamia lactis sp. nov., isolated from raw milk.</title>
        <authorList>
            <person name="Doll E.V."/>
            <person name="Huptas C."/>
            <person name="Staib L."/>
            <person name="Wenning M."/>
            <person name="Scherer S."/>
        </authorList>
    </citation>
    <scope>NUCLEOTIDE SEQUENCE [LARGE SCALE GENOMIC DNA]</scope>
    <source>
        <strain evidence="6 7">DSM 111018</strain>
    </source>
</reference>
<dbReference type="NCBIfam" id="TIGR01887">
    <property type="entry name" value="dipeptidaselike"/>
    <property type="match status" value="1"/>
</dbReference>
<evidence type="ECO:0000256" key="4">
    <source>
        <dbReference type="ARBA" id="ARBA00022833"/>
    </source>
</evidence>
<dbReference type="EC" id="3.4.13.-" evidence="6"/>
<organism evidence="6 7">
    <name type="scientific">Facklamia lactis</name>
    <dbReference type="NCBI Taxonomy" id="2749967"/>
    <lineage>
        <taxon>Bacteria</taxon>
        <taxon>Bacillati</taxon>
        <taxon>Bacillota</taxon>
        <taxon>Bacilli</taxon>
        <taxon>Lactobacillales</taxon>
        <taxon>Aerococcaceae</taxon>
        <taxon>Facklamia</taxon>
    </lineage>
</organism>
<protein>
    <submittedName>
        <fullName evidence="6">Sapep family Mn(2+)-dependent dipeptidase</fullName>
        <ecNumber evidence="6">3.4.13.-</ecNumber>
    </submittedName>
</protein>
<evidence type="ECO:0000313" key="6">
    <source>
        <dbReference type="EMBL" id="MBG9987323.1"/>
    </source>
</evidence>
<evidence type="ECO:0000256" key="1">
    <source>
        <dbReference type="ARBA" id="ARBA00001947"/>
    </source>
</evidence>
<evidence type="ECO:0000313" key="7">
    <source>
        <dbReference type="Proteomes" id="UP000721415"/>
    </source>
</evidence>
<keyword evidence="6" id="KW-0378">Hydrolase</keyword>
<comment type="similarity">
    <text evidence="2">Belongs to the peptidase M20A family.</text>
</comment>
<dbReference type="InterPro" id="IPR002933">
    <property type="entry name" value="Peptidase_M20"/>
</dbReference>
<dbReference type="Pfam" id="PF01546">
    <property type="entry name" value="Peptidase_M20"/>
    <property type="match status" value="1"/>
</dbReference>
<keyword evidence="4" id="KW-0862">Zinc</keyword>
<dbReference type="Gene3D" id="3.40.630.10">
    <property type="entry name" value="Zn peptidases"/>
    <property type="match status" value="2"/>
</dbReference>
<dbReference type="PANTHER" id="PTHR43808">
    <property type="entry name" value="ACETYLORNITHINE DEACETYLASE"/>
    <property type="match status" value="1"/>
</dbReference>
<sequence>MKEEIKRSVSAIQPKLLAAIKELVAIESVRGHSTPGAPFGEGPKQALLKALELSEQLGFETVNHDNIIGYAQYGEQKTSEYYGIFGHVDVVAAGEGWFSPPYEATIRDHRLFGRGVLDNKGPILANLYSLYLLKELKVQFPMPVRIVFGTNEESGFACVKHYLTKEKPPVFGWTPDCKWPVVYGECGRLRVEVVADESKDEDLFNWINAYCFSSISNGKSLGIDFKDQDFGAVKIRGYQLKKEAGQVKFGFSIVYPQACTSDEIVAQIQETLTASLQLKLLSNWDPVRSSAPSTYIDRIQDTFNQVTQLNLSPVTTTGGTYAKIIPNIVAYGPSYPGQKDIAHLPNEWIDLQDLEMNTLIYAQALYQLSTASNKGESKNG</sequence>
<evidence type="ECO:0000256" key="2">
    <source>
        <dbReference type="ARBA" id="ARBA00006247"/>
    </source>
</evidence>
<comment type="cofactor">
    <cofactor evidence="1">
        <name>Zn(2+)</name>
        <dbReference type="ChEBI" id="CHEBI:29105"/>
    </cofactor>
</comment>
<dbReference type="Proteomes" id="UP000721415">
    <property type="component" value="Unassembled WGS sequence"/>
</dbReference>
<keyword evidence="6" id="KW-0224">Dipeptidase</keyword>
<dbReference type="InterPro" id="IPR010964">
    <property type="entry name" value="M20A_pepV-rel"/>
</dbReference>
<keyword evidence="3" id="KW-0645">Protease</keyword>
<gene>
    <name evidence="6" type="ORF">HZY91_10640</name>
</gene>
<evidence type="ECO:0000256" key="3">
    <source>
        <dbReference type="ARBA" id="ARBA00022670"/>
    </source>
</evidence>
<comment type="caution">
    <text evidence="6">The sequence shown here is derived from an EMBL/GenBank/DDBJ whole genome shotgun (WGS) entry which is preliminary data.</text>
</comment>
<name>A0ABS0LTA0_9LACT</name>
<dbReference type="GO" id="GO:0016805">
    <property type="term" value="F:dipeptidase activity"/>
    <property type="evidence" value="ECO:0007669"/>
    <property type="project" value="UniProtKB-KW"/>
</dbReference>
<dbReference type="PANTHER" id="PTHR43808:SF31">
    <property type="entry name" value="N-ACETYL-L-CITRULLINE DEACETYLASE"/>
    <property type="match status" value="1"/>
</dbReference>
<keyword evidence="7" id="KW-1185">Reference proteome</keyword>
<dbReference type="InterPro" id="IPR050072">
    <property type="entry name" value="Peptidase_M20A"/>
</dbReference>
<keyword evidence="5" id="KW-0482">Metalloprotease</keyword>
<proteinExistence type="inferred from homology"/>
<dbReference type="SUPFAM" id="SSF53187">
    <property type="entry name" value="Zn-dependent exopeptidases"/>
    <property type="match status" value="1"/>
</dbReference>
<accession>A0ABS0LTA0</accession>
<dbReference type="EMBL" id="JACBXQ010000007">
    <property type="protein sequence ID" value="MBG9987323.1"/>
    <property type="molecule type" value="Genomic_DNA"/>
</dbReference>